<accession>A0A0F9ULF5</accession>
<organism evidence="1">
    <name type="scientific">marine sediment metagenome</name>
    <dbReference type="NCBI Taxonomy" id="412755"/>
    <lineage>
        <taxon>unclassified sequences</taxon>
        <taxon>metagenomes</taxon>
        <taxon>ecological metagenomes</taxon>
    </lineage>
</organism>
<proteinExistence type="predicted"/>
<reference evidence="1" key="1">
    <citation type="journal article" date="2015" name="Nature">
        <title>Complex archaea that bridge the gap between prokaryotes and eukaryotes.</title>
        <authorList>
            <person name="Spang A."/>
            <person name="Saw J.H."/>
            <person name="Jorgensen S.L."/>
            <person name="Zaremba-Niedzwiedzka K."/>
            <person name="Martijn J."/>
            <person name="Lind A.E."/>
            <person name="van Eijk R."/>
            <person name="Schleper C."/>
            <person name="Guy L."/>
            <person name="Ettema T.J."/>
        </authorList>
    </citation>
    <scope>NUCLEOTIDE SEQUENCE</scope>
</reference>
<dbReference type="EMBL" id="LAZR01000095">
    <property type="protein sequence ID" value="KKN92459.1"/>
    <property type="molecule type" value="Genomic_DNA"/>
</dbReference>
<gene>
    <name evidence="1" type="ORF">LCGC14_0209500</name>
</gene>
<dbReference type="AlphaFoldDB" id="A0A0F9ULF5"/>
<name>A0A0F9ULF5_9ZZZZ</name>
<comment type="caution">
    <text evidence="1">The sequence shown here is derived from an EMBL/GenBank/DDBJ whole genome shotgun (WGS) entry which is preliminary data.</text>
</comment>
<protein>
    <submittedName>
        <fullName evidence="1">Uncharacterized protein</fullName>
    </submittedName>
</protein>
<evidence type="ECO:0000313" key="1">
    <source>
        <dbReference type="EMBL" id="KKN92459.1"/>
    </source>
</evidence>
<sequence length="116" mass="13586">MTHQPRAYMQMLMREGRFRLLKSALSKDVRIWHNCDDYGDEELVKHRTIYECRYGAWRSFDSSPDEQGWRCTMCNALSPEGLTGAYIMLDWDRSTNEIADASEPDPWADSLRGMPF</sequence>